<dbReference type="AlphaFoldDB" id="A0A842I8G2"/>
<feature type="signal peptide" evidence="1">
    <location>
        <begin position="1"/>
        <end position="22"/>
    </location>
</feature>
<dbReference type="RefSeq" id="WP_185797473.1">
    <property type="nucleotide sequence ID" value="NZ_JACLQD010000002.1"/>
</dbReference>
<keyword evidence="1" id="KW-0732">Signal</keyword>
<sequence length="136" mass="14380">MRFGFLAALLSLSLFPAQVASAAVYDCALEQLGANMGWVPPNVVVAHDEAAGSAKVNDGIILAVVGQPIDAKVETDNAKRTTLSWNVLTKDDSQQGVRMMYRLTIVKADLSARIKVLPGGYGNNFDAGGACKRVAD</sequence>
<name>A0A842I8G2_9RHOB</name>
<keyword evidence="3" id="KW-1185">Reference proteome</keyword>
<feature type="chain" id="PRO_5032384133" evidence="1">
    <location>
        <begin position="23"/>
        <end position="136"/>
    </location>
</feature>
<evidence type="ECO:0000313" key="2">
    <source>
        <dbReference type="EMBL" id="MBC2835906.1"/>
    </source>
</evidence>
<organism evidence="2 3">
    <name type="scientific">Paragemmobacter straminiformis</name>
    <dbReference type="NCBI Taxonomy" id="2045119"/>
    <lineage>
        <taxon>Bacteria</taxon>
        <taxon>Pseudomonadati</taxon>
        <taxon>Pseudomonadota</taxon>
        <taxon>Alphaproteobacteria</taxon>
        <taxon>Rhodobacterales</taxon>
        <taxon>Paracoccaceae</taxon>
        <taxon>Paragemmobacter</taxon>
    </lineage>
</organism>
<dbReference type="EMBL" id="JACLQD010000002">
    <property type="protein sequence ID" value="MBC2835906.1"/>
    <property type="molecule type" value="Genomic_DNA"/>
</dbReference>
<reference evidence="2 3" key="1">
    <citation type="journal article" date="2017" name="Int. J. Syst. Evol. Microbiol.">
        <title>Gemmobacter straminiformis sp. nov., isolated from an artificial fountain.</title>
        <authorList>
            <person name="Kang J.Y."/>
            <person name="Kim M.J."/>
            <person name="Chun J."/>
            <person name="Son K.P."/>
            <person name="Jahng K.Y."/>
        </authorList>
    </citation>
    <scope>NUCLEOTIDE SEQUENCE [LARGE SCALE GENOMIC DNA]</scope>
    <source>
        <strain evidence="2 3">CAM-8</strain>
    </source>
</reference>
<proteinExistence type="predicted"/>
<dbReference type="Proteomes" id="UP000555411">
    <property type="component" value="Unassembled WGS sequence"/>
</dbReference>
<evidence type="ECO:0000313" key="3">
    <source>
        <dbReference type="Proteomes" id="UP000555411"/>
    </source>
</evidence>
<protein>
    <submittedName>
        <fullName evidence="2">Uncharacterized protein</fullName>
    </submittedName>
</protein>
<gene>
    <name evidence="2" type="ORF">H7F16_10360</name>
</gene>
<evidence type="ECO:0000256" key="1">
    <source>
        <dbReference type="SAM" id="SignalP"/>
    </source>
</evidence>
<comment type="caution">
    <text evidence="2">The sequence shown here is derived from an EMBL/GenBank/DDBJ whole genome shotgun (WGS) entry which is preliminary data.</text>
</comment>
<accession>A0A842I8G2</accession>